<dbReference type="Proteomes" id="UP000238523">
    <property type="component" value="Chromosome"/>
</dbReference>
<reference evidence="1 2" key="1">
    <citation type="submission" date="2017-11" db="EMBL/GenBank/DDBJ databases">
        <title>Complete genome of Rhizobium leguminosarum Norway, an ineffective micro-symbiont.</title>
        <authorList>
            <person name="Hoffrichter A."/>
            <person name="Liang J."/>
            <person name="Brachmann A."/>
            <person name="Marin M."/>
        </authorList>
    </citation>
    <scope>NUCLEOTIDE SEQUENCE [LARGE SCALE GENOMIC DNA]</scope>
    <source>
        <strain evidence="1 2">Norway</strain>
    </source>
</reference>
<proteinExistence type="predicted"/>
<organism evidence="1 2">
    <name type="scientific">Rhizobium leguminosarum</name>
    <dbReference type="NCBI Taxonomy" id="384"/>
    <lineage>
        <taxon>Bacteria</taxon>
        <taxon>Pseudomonadati</taxon>
        <taxon>Pseudomonadota</taxon>
        <taxon>Alphaproteobacteria</taxon>
        <taxon>Hyphomicrobiales</taxon>
        <taxon>Rhizobiaceae</taxon>
        <taxon>Rhizobium/Agrobacterium group</taxon>
        <taxon>Rhizobium</taxon>
    </lineage>
</organism>
<name>A0A2K9Z825_RHILE</name>
<dbReference type="AlphaFoldDB" id="A0A2K9Z825"/>
<gene>
    <name evidence="1" type="ORF">CUJ84_Chr004085</name>
</gene>
<evidence type="ECO:0000313" key="2">
    <source>
        <dbReference type="Proteomes" id="UP000238523"/>
    </source>
</evidence>
<protein>
    <submittedName>
        <fullName evidence="1">Uncharacterized protein</fullName>
    </submittedName>
</protein>
<accession>A0A2K9Z825</accession>
<sequence>MRLKIKPATIRLRANSFMHGLKVLAGDLTEGGWVDAEFRQIVGARAATSFDSSADSICSPKDGECAAKETRTD</sequence>
<dbReference type="EMBL" id="CP025012">
    <property type="protein sequence ID" value="AUW44405.1"/>
    <property type="molecule type" value="Genomic_DNA"/>
</dbReference>
<evidence type="ECO:0000313" key="1">
    <source>
        <dbReference type="EMBL" id="AUW44405.1"/>
    </source>
</evidence>